<keyword evidence="3" id="KW-0274">FAD</keyword>
<comment type="similarity">
    <text evidence="1">Belongs to the FMO family.</text>
</comment>
<dbReference type="PRINTS" id="PR00419">
    <property type="entry name" value="ADXRDTASE"/>
</dbReference>
<dbReference type="GO" id="GO:0050660">
    <property type="term" value="F:flavin adenine dinucleotide binding"/>
    <property type="evidence" value="ECO:0007669"/>
    <property type="project" value="InterPro"/>
</dbReference>
<accession>A0AAF0ER17</accession>
<dbReference type="InterPro" id="IPR050346">
    <property type="entry name" value="FMO-like"/>
</dbReference>
<evidence type="ECO:0000313" key="6">
    <source>
        <dbReference type="Proteomes" id="UP001219933"/>
    </source>
</evidence>
<dbReference type="PANTHER" id="PTHR23023">
    <property type="entry name" value="DIMETHYLANILINE MONOOXYGENASE"/>
    <property type="match status" value="1"/>
</dbReference>
<evidence type="ECO:0000256" key="3">
    <source>
        <dbReference type="ARBA" id="ARBA00022827"/>
    </source>
</evidence>
<dbReference type="GO" id="GO:0004499">
    <property type="term" value="F:N,N-dimethylaniline monooxygenase activity"/>
    <property type="evidence" value="ECO:0007669"/>
    <property type="project" value="InterPro"/>
</dbReference>
<proteinExistence type="inferred from homology"/>
<dbReference type="AlphaFoldDB" id="A0AAF0ER17"/>
<dbReference type="SUPFAM" id="SSF51905">
    <property type="entry name" value="FAD/NAD(P)-binding domain"/>
    <property type="match status" value="2"/>
</dbReference>
<protein>
    <submittedName>
        <fullName evidence="5">Monooxygenase</fullName>
    </submittedName>
</protein>
<reference evidence="5" key="1">
    <citation type="submission" date="2023-03" db="EMBL/GenBank/DDBJ databases">
        <title>Mating type loci evolution in Malassezia.</title>
        <authorList>
            <person name="Coelho M.A."/>
        </authorList>
    </citation>
    <scope>NUCLEOTIDE SEQUENCE</scope>
    <source>
        <strain evidence="5">CBS 11721</strain>
    </source>
</reference>
<gene>
    <name evidence="5" type="primary">FMO1_1</name>
    <name evidence="5" type="ORF">MCUN1_001684</name>
</gene>
<keyword evidence="4" id="KW-0560">Oxidoreductase</keyword>
<keyword evidence="6" id="KW-1185">Reference proteome</keyword>
<keyword evidence="5" id="KW-0503">Monooxygenase</keyword>
<evidence type="ECO:0000256" key="2">
    <source>
        <dbReference type="ARBA" id="ARBA00022630"/>
    </source>
</evidence>
<dbReference type="Proteomes" id="UP001219933">
    <property type="component" value="Chromosome 2"/>
</dbReference>
<evidence type="ECO:0000256" key="4">
    <source>
        <dbReference type="ARBA" id="ARBA00023002"/>
    </source>
</evidence>
<evidence type="ECO:0000256" key="1">
    <source>
        <dbReference type="ARBA" id="ARBA00009183"/>
    </source>
</evidence>
<dbReference type="Pfam" id="PF00743">
    <property type="entry name" value="FMO-like"/>
    <property type="match status" value="2"/>
</dbReference>
<dbReference type="InterPro" id="IPR020946">
    <property type="entry name" value="Flavin_mOase-like"/>
</dbReference>
<name>A0AAF0ER17_9BASI</name>
<dbReference type="GO" id="GO:0050661">
    <property type="term" value="F:NADP binding"/>
    <property type="evidence" value="ECO:0007669"/>
    <property type="project" value="InterPro"/>
</dbReference>
<dbReference type="InterPro" id="IPR036188">
    <property type="entry name" value="FAD/NAD-bd_sf"/>
</dbReference>
<dbReference type="Gene3D" id="3.50.50.60">
    <property type="entry name" value="FAD/NAD(P)-binding domain"/>
    <property type="match status" value="3"/>
</dbReference>
<organism evidence="5 6">
    <name type="scientific">Malassezia cuniculi</name>
    <dbReference type="NCBI Taxonomy" id="948313"/>
    <lineage>
        <taxon>Eukaryota</taxon>
        <taxon>Fungi</taxon>
        <taxon>Dikarya</taxon>
        <taxon>Basidiomycota</taxon>
        <taxon>Ustilaginomycotina</taxon>
        <taxon>Malasseziomycetes</taxon>
        <taxon>Malasseziales</taxon>
        <taxon>Malasseziaceae</taxon>
        <taxon>Malassezia</taxon>
    </lineage>
</organism>
<sequence>MSSPQRVAIIGAGSAGLVALQQLLEVGGDTFQPVIFERRADIGGLWNLERDPGPCHVVVADDSGNEQGKVARGSYAYSEEGKVHGDSAMYEGLRVNVPVDLMAYRDYPLPEGTHLFPERTVIFEYLKRFADSFNASKYVRLNTRVNRLARDGKVWRIESEGPDGKNVDEFDRVIIASGWCNVPHVPTLPGLSKFKGEQMHSAWYRYPLGFRGKKVLVIGSFSSGTDVSRELCGGIVRSFEGSDEWNRQAAENPPGTGVTVYHSYRNLEKGPPLDYDPRDPNSPDWCRRINVVGPLDHVDDSGKVVLQDGTALDIDVIVWATGFWRALPYIDHESEPFASHPITAKPGAGVHYYEGGERPGISASPEVGGASCTTNLDDWQLFYQPDKSLALLGVPTHIIPFPLTQAQARVVAHYWSGKIGELRPVSRQLGTENAEKWTTERNANDVEAPAGSVAPVNHSITTPSEEAYTDALLAHIPGEGTEFPEWDHGPDSKRGREGWGKVTNWRRDRLKTRVQLRRDHLGY</sequence>
<evidence type="ECO:0000313" key="5">
    <source>
        <dbReference type="EMBL" id="WFD34840.1"/>
    </source>
</evidence>
<dbReference type="EMBL" id="CP119878">
    <property type="protein sequence ID" value="WFD34840.1"/>
    <property type="molecule type" value="Genomic_DNA"/>
</dbReference>
<keyword evidence="2" id="KW-0285">Flavoprotein</keyword>